<gene>
    <name evidence="11" type="ORF">LAZ67_2006635</name>
</gene>
<organism evidence="11 12">
    <name type="scientific">Cordylochernes scorpioides</name>
    <dbReference type="NCBI Taxonomy" id="51811"/>
    <lineage>
        <taxon>Eukaryota</taxon>
        <taxon>Metazoa</taxon>
        <taxon>Ecdysozoa</taxon>
        <taxon>Arthropoda</taxon>
        <taxon>Chelicerata</taxon>
        <taxon>Arachnida</taxon>
        <taxon>Pseudoscorpiones</taxon>
        <taxon>Cheliferoidea</taxon>
        <taxon>Chernetidae</taxon>
        <taxon>Cordylochernes</taxon>
    </lineage>
</organism>
<feature type="transmembrane region" description="Helical" evidence="9">
    <location>
        <begin position="119"/>
        <end position="137"/>
    </location>
</feature>
<dbReference type="PANTHER" id="PTHR10110:SF187">
    <property type="entry name" value="SODIUM_HYDROGEN EXCHANGER"/>
    <property type="match status" value="1"/>
</dbReference>
<evidence type="ECO:0000313" key="11">
    <source>
        <dbReference type="EMBL" id="UYV64128.1"/>
    </source>
</evidence>
<sequence length="203" mass="22483">MVPLTVWVWGTGLIVGAALHYGGGDSEVTHLWVNPVSNDSAVEQVDVLPDSLFLTFPHRTTSGQLIVKTYAYSFKGELVDQESKTLNQKATFDSEVFFNIILPPIIFNAGYSLKRISLSILSIFLCLCFFCVVDGPCGQRFFFRNLGTIMTYAFIGTTISCFVTGAVLYVFLLLLPHLEFSFNNCLYFGAIISATDPGTYLLQ</sequence>
<keyword evidence="5" id="KW-0915">Sodium</keyword>
<evidence type="ECO:0000256" key="9">
    <source>
        <dbReference type="SAM" id="Phobius"/>
    </source>
</evidence>
<evidence type="ECO:0000256" key="4">
    <source>
        <dbReference type="ARBA" id="ARBA00022989"/>
    </source>
</evidence>
<dbReference type="PANTHER" id="PTHR10110">
    <property type="entry name" value="SODIUM/HYDROGEN EXCHANGER"/>
    <property type="match status" value="1"/>
</dbReference>
<keyword evidence="4 9" id="KW-1133">Transmembrane helix</keyword>
<keyword evidence="2" id="KW-0813">Transport</keyword>
<dbReference type="InterPro" id="IPR004709">
    <property type="entry name" value="NaH_exchanger"/>
</dbReference>
<dbReference type="Proteomes" id="UP001235939">
    <property type="component" value="Chromosome 02"/>
</dbReference>
<feature type="transmembrane region" description="Helical" evidence="9">
    <location>
        <begin position="149"/>
        <end position="174"/>
    </location>
</feature>
<keyword evidence="3 9" id="KW-0812">Transmembrane</keyword>
<evidence type="ECO:0000256" key="2">
    <source>
        <dbReference type="ARBA" id="ARBA00022448"/>
    </source>
</evidence>
<dbReference type="InterPro" id="IPR018422">
    <property type="entry name" value="Cation/H_exchanger_CPA1"/>
</dbReference>
<evidence type="ECO:0000259" key="10">
    <source>
        <dbReference type="Pfam" id="PF00999"/>
    </source>
</evidence>
<reference evidence="11 12" key="1">
    <citation type="submission" date="2022-01" db="EMBL/GenBank/DDBJ databases">
        <title>A chromosomal length assembly of Cordylochernes scorpioides.</title>
        <authorList>
            <person name="Zeh D."/>
            <person name="Zeh J."/>
        </authorList>
    </citation>
    <scope>NUCLEOTIDE SEQUENCE [LARGE SCALE GENOMIC DNA]</scope>
    <source>
        <strain evidence="11">IN4F17</strain>
        <tissue evidence="11">Whole Body</tissue>
    </source>
</reference>
<evidence type="ECO:0000256" key="3">
    <source>
        <dbReference type="ARBA" id="ARBA00022692"/>
    </source>
</evidence>
<evidence type="ECO:0000256" key="8">
    <source>
        <dbReference type="ARBA" id="ARBA00023201"/>
    </source>
</evidence>
<comment type="subcellular location">
    <subcellularLocation>
        <location evidence="1">Membrane</location>
        <topology evidence="1">Multi-pass membrane protein</topology>
    </subcellularLocation>
</comment>
<evidence type="ECO:0000256" key="7">
    <source>
        <dbReference type="ARBA" id="ARBA00023136"/>
    </source>
</evidence>
<feature type="domain" description="Cation/H+ exchanger transmembrane" evidence="10">
    <location>
        <begin position="142"/>
        <end position="199"/>
    </location>
</feature>
<dbReference type="InterPro" id="IPR006153">
    <property type="entry name" value="Cation/H_exchanger_TM"/>
</dbReference>
<dbReference type="PRINTS" id="PR01084">
    <property type="entry name" value="NAHEXCHNGR"/>
</dbReference>
<evidence type="ECO:0000256" key="5">
    <source>
        <dbReference type="ARBA" id="ARBA00023053"/>
    </source>
</evidence>
<keyword evidence="6" id="KW-0406">Ion transport</keyword>
<dbReference type="EMBL" id="CP092864">
    <property type="protein sequence ID" value="UYV64128.1"/>
    <property type="molecule type" value="Genomic_DNA"/>
</dbReference>
<evidence type="ECO:0000256" key="6">
    <source>
        <dbReference type="ARBA" id="ARBA00023065"/>
    </source>
</evidence>
<accession>A0ABY6K5Q6</accession>
<evidence type="ECO:0000256" key="1">
    <source>
        <dbReference type="ARBA" id="ARBA00004141"/>
    </source>
</evidence>
<keyword evidence="7 9" id="KW-0472">Membrane</keyword>
<protein>
    <submittedName>
        <fullName evidence="11">Nhe3</fullName>
    </submittedName>
</protein>
<feature type="transmembrane region" description="Helical" evidence="9">
    <location>
        <begin position="6"/>
        <end position="23"/>
    </location>
</feature>
<keyword evidence="12" id="KW-1185">Reference proteome</keyword>
<keyword evidence="8" id="KW-0739">Sodium transport</keyword>
<dbReference type="Pfam" id="PF00999">
    <property type="entry name" value="Na_H_Exchanger"/>
    <property type="match status" value="1"/>
</dbReference>
<name>A0ABY6K5Q6_9ARAC</name>
<proteinExistence type="predicted"/>
<evidence type="ECO:0000313" key="12">
    <source>
        <dbReference type="Proteomes" id="UP001235939"/>
    </source>
</evidence>